<evidence type="ECO:0000259" key="3">
    <source>
        <dbReference type="PROSITE" id="PS50048"/>
    </source>
</evidence>
<dbReference type="PROSITE" id="PS00463">
    <property type="entry name" value="ZN2_CY6_FUNGAL_1"/>
    <property type="match status" value="1"/>
</dbReference>
<dbReference type="AlphaFoldDB" id="A0AA39GF78"/>
<dbReference type="Proteomes" id="UP001175261">
    <property type="component" value="Unassembled WGS sequence"/>
</dbReference>
<dbReference type="PANTHER" id="PTHR47654:SF5">
    <property type="entry name" value="TRANSCRIPTION FACTOR DOMAIN-CONTAINING PROTEIN"/>
    <property type="match status" value="1"/>
</dbReference>
<dbReference type="GO" id="GO:0000981">
    <property type="term" value="F:DNA-binding transcription factor activity, RNA polymerase II-specific"/>
    <property type="evidence" value="ECO:0007669"/>
    <property type="project" value="InterPro"/>
</dbReference>
<feature type="domain" description="Zn(2)-C6 fungal-type" evidence="3">
    <location>
        <begin position="22"/>
        <end position="51"/>
    </location>
</feature>
<dbReference type="GO" id="GO:0008270">
    <property type="term" value="F:zinc ion binding"/>
    <property type="evidence" value="ECO:0007669"/>
    <property type="project" value="InterPro"/>
</dbReference>
<sequence>MPESTKSQSRQHSKRSSITHTACQNCREKRAKCDGNTPCRRCETRQLSCHYAPRSWASKRSLRETADHYGEKLRQRDRVLDAVTSPVIGDHVLEYLKEHGVDQTYEKLETLGSNCGSDAAAPTKDFVSSWAGSSATDSPSGLEDRTRCFTADCTGAINCECMACWPPTSAMDGRSSSSINISPESQSTLSSNSRSTLPDQVLPGCAPLVDPSQVPIFPDGAGLGMFDTSDMQPHCTMPFGVIDPSLYPTSYDSMSWPQQIHHPVQGSIASDLLNDVVDFDKMANQGHDIK</sequence>
<feature type="region of interest" description="Disordered" evidence="2">
    <location>
        <begin position="1"/>
        <end position="21"/>
    </location>
</feature>
<comment type="caution">
    <text evidence="4">The sequence shown here is derived from an EMBL/GenBank/DDBJ whole genome shotgun (WGS) entry which is preliminary data.</text>
</comment>
<feature type="compositionally biased region" description="Low complexity" evidence="2">
    <location>
        <begin position="175"/>
        <end position="197"/>
    </location>
</feature>
<dbReference type="Gene3D" id="4.10.240.10">
    <property type="entry name" value="Zn(2)-C6 fungal-type DNA-binding domain"/>
    <property type="match status" value="1"/>
</dbReference>
<accession>A0AA39GF78</accession>
<keyword evidence="1" id="KW-0539">Nucleus</keyword>
<organism evidence="4 5">
    <name type="scientific">Sarocladium strictum</name>
    <name type="common">Black bundle disease fungus</name>
    <name type="synonym">Acremonium strictum</name>
    <dbReference type="NCBI Taxonomy" id="5046"/>
    <lineage>
        <taxon>Eukaryota</taxon>
        <taxon>Fungi</taxon>
        <taxon>Dikarya</taxon>
        <taxon>Ascomycota</taxon>
        <taxon>Pezizomycotina</taxon>
        <taxon>Sordariomycetes</taxon>
        <taxon>Hypocreomycetidae</taxon>
        <taxon>Hypocreales</taxon>
        <taxon>Sarocladiaceae</taxon>
        <taxon>Sarocladium</taxon>
    </lineage>
</organism>
<evidence type="ECO:0000313" key="4">
    <source>
        <dbReference type="EMBL" id="KAK0384987.1"/>
    </source>
</evidence>
<gene>
    <name evidence="4" type="ORF">NLU13_7465</name>
</gene>
<dbReference type="InterPro" id="IPR053230">
    <property type="entry name" value="Trans_reg_galc"/>
</dbReference>
<dbReference type="InterPro" id="IPR036864">
    <property type="entry name" value="Zn2-C6_fun-type_DNA-bd_sf"/>
</dbReference>
<reference evidence="4" key="1">
    <citation type="submission" date="2022-10" db="EMBL/GenBank/DDBJ databases">
        <title>Determination and structural analysis of whole genome sequence of Sarocladium strictum F4-1.</title>
        <authorList>
            <person name="Hu L."/>
            <person name="Jiang Y."/>
        </authorList>
    </citation>
    <scope>NUCLEOTIDE SEQUENCE</scope>
    <source>
        <strain evidence="4">F4-1</strain>
    </source>
</reference>
<dbReference type="PANTHER" id="PTHR47654">
    <property type="entry name" value="ZN(II)2CYS6 TRANSCRIPTION FACTOR (EUROFUNG)-RELATED"/>
    <property type="match status" value="1"/>
</dbReference>
<evidence type="ECO:0000256" key="2">
    <source>
        <dbReference type="SAM" id="MobiDB-lite"/>
    </source>
</evidence>
<dbReference type="SUPFAM" id="SSF57701">
    <property type="entry name" value="Zn2/Cys6 DNA-binding domain"/>
    <property type="match status" value="1"/>
</dbReference>
<evidence type="ECO:0000313" key="5">
    <source>
        <dbReference type="Proteomes" id="UP001175261"/>
    </source>
</evidence>
<name>A0AA39GF78_SARSR</name>
<keyword evidence="5" id="KW-1185">Reference proteome</keyword>
<dbReference type="CDD" id="cd00067">
    <property type="entry name" value="GAL4"/>
    <property type="match status" value="1"/>
</dbReference>
<dbReference type="Pfam" id="PF00172">
    <property type="entry name" value="Zn_clus"/>
    <property type="match status" value="1"/>
</dbReference>
<proteinExistence type="predicted"/>
<feature type="region of interest" description="Disordered" evidence="2">
    <location>
        <begin position="173"/>
        <end position="197"/>
    </location>
</feature>
<evidence type="ECO:0000256" key="1">
    <source>
        <dbReference type="ARBA" id="ARBA00023242"/>
    </source>
</evidence>
<protein>
    <recommendedName>
        <fullName evidence="3">Zn(2)-C6 fungal-type domain-containing protein</fullName>
    </recommendedName>
</protein>
<dbReference type="SMART" id="SM00066">
    <property type="entry name" value="GAL4"/>
    <property type="match status" value="1"/>
</dbReference>
<dbReference type="EMBL" id="JAPDFR010000007">
    <property type="protein sequence ID" value="KAK0384987.1"/>
    <property type="molecule type" value="Genomic_DNA"/>
</dbReference>
<dbReference type="PROSITE" id="PS50048">
    <property type="entry name" value="ZN2_CY6_FUNGAL_2"/>
    <property type="match status" value="1"/>
</dbReference>
<dbReference type="InterPro" id="IPR001138">
    <property type="entry name" value="Zn2Cys6_DnaBD"/>
</dbReference>